<evidence type="ECO:0000313" key="1">
    <source>
        <dbReference type="EMBL" id="PPE05136.1"/>
    </source>
</evidence>
<dbReference type="STRING" id="1399797.GCA_000518285_01195"/>
<keyword evidence="2" id="KW-1185">Reference proteome</keyword>
<dbReference type="EMBL" id="PHNE01000004">
    <property type="protein sequence ID" value="PPE05136.1"/>
    <property type="molecule type" value="Genomic_DNA"/>
</dbReference>
<reference evidence="1 2" key="1">
    <citation type="submission" date="2017-11" db="EMBL/GenBank/DDBJ databases">
        <title>Genome sequence of Entomoplasma lucivorax PIPN-2 (ATCC 49196).</title>
        <authorList>
            <person name="Lo W.-S."/>
            <person name="Gasparich G.E."/>
            <person name="Kuo C.-H."/>
        </authorList>
    </citation>
    <scope>NUCLEOTIDE SEQUENCE [LARGE SCALE GENOMIC DNA]</scope>
    <source>
        <strain evidence="1 2">PIPN-2</strain>
    </source>
</reference>
<name>A0A2S5RCS9_9MOLU</name>
<gene>
    <name evidence="1" type="ORF">ELUCI_v1c06720</name>
</gene>
<accession>A0A2S5RCS9</accession>
<comment type="caution">
    <text evidence="1">The sequence shown here is derived from an EMBL/GenBank/DDBJ whole genome shotgun (WGS) entry which is preliminary data.</text>
</comment>
<sequence length="42" mass="4576">MKKTVVIFIIFISLVAGAFAFSLKANANHQNKIPATATQQKD</sequence>
<dbReference type="RefSeq" id="WP_275667556.1">
    <property type="nucleotide sequence ID" value="NZ_PHNE01000004.1"/>
</dbReference>
<dbReference type="Proteomes" id="UP000237865">
    <property type="component" value="Unassembled WGS sequence"/>
</dbReference>
<organism evidence="1 2">
    <name type="scientific">Williamsoniiplasma lucivorax</name>
    <dbReference type="NCBI Taxonomy" id="209274"/>
    <lineage>
        <taxon>Bacteria</taxon>
        <taxon>Bacillati</taxon>
        <taxon>Mycoplasmatota</taxon>
        <taxon>Mollicutes</taxon>
        <taxon>Entomoplasmatales</taxon>
        <taxon>Williamsoniiplasma</taxon>
    </lineage>
</organism>
<dbReference type="AlphaFoldDB" id="A0A2S5RCS9"/>
<proteinExistence type="predicted"/>
<protein>
    <submittedName>
        <fullName evidence="1">Uncharacterized protein</fullName>
    </submittedName>
</protein>
<evidence type="ECO:0000313" key="2">
    <source>
        <dbReference type="Proteomes" id="UP000237865"/>
    </source>
</evidence>